<sequence length="74" mass="8153">MSGAKLARIDDVRSHVFYEDSLQLAALGSTEPVGIETFGHDEPACKLIRRNRPCVWNKVGNVQRRAILDAATST</sequence>
<organism evidence="1 2">
    <name type="scientific">Bradyrhizobium diazoefficiens SEMIA 5080</name>
    <dbReference type="NCBI Taxonomy" id="754504"/>
    <lineage>
        <taxon>Bacteria</taxon>
        <taxon>Pseudomonadati</taxon>
        <taxon>Pseudomonadota</taxon>
        <taxon>Alphaproteobacteria</taxon>
        <taxon>Hyphomicrobiales</taxon>
        <taxon>Nitrobacteraceae</taxon>
        <taxon>Bradyrhizobium</taxon>
    </lineage>
</organism>
<evidence type="ECO:0000313" key="2">
    <source>
        <dbReference type="Proteomes" id="UP000024900"/>
    </source>
</evidence>
<dbReference type="Proteomes" id="UP000024900">
    <property type="component" value="Unassembled WGS sequence"/>
</dbReference>
<protein>
    <submittedName>
        <fullName evidence="1">Uncharacterized protein</fullName>
    </submittedName>
</protein>
<comment type="caution">
    <text evidence="1">The sequence shown here is derived from an EMBL/GenBank/DDBJ whole genome shotgun (WGS) entry which is preliminary data.</text>
</comment>
<gene>
    <name evidence="1" type="ORF">BJA5080_05693</name>
</gene>
<reference evidence="1 2" key="1">
    <citation type="journal article" date="2014" name="BMC Genomics">
        <title>Comparative genomics of Bradyrhizobium japonicum CPAC 15 and Bradyrhizobium diazoefficiens CPAC 7: elite model strains for understanding symbiotic performance with soybean.</title>
        <authorList>
            <person name="Siqueira A.F."/>
            <person name="Ormeno-Orrillo E."/>
            <person name="Souza R.C."/>
            <person name="Rodrigues E.P."/>
            <person name="Almeida L.G."/>
            <person name="Barcellos F.G."/>
            <person name="Batista J.S."/>
            <person name="Nakatami A.S."/>
            <person name="Martinez-Romero E."/>
            <person name="Vasconcelos A.T."/>
            <person name="Hungria M."/>
        </authorList>
    </citation>
    <scope>NUCLEOTIDE SEQUENCE [LARGE SCALE GENOMIC DNA]</scope>
    <source>
        <strain evidence="1 2">SEMIA 5080</strain>
    </source>
</reference>
<proteinExistence type="predicted"/>
<accession>A0A837C3G1</accession>
<evidence type="ECO:0000313" key="1">
    <source>
        <dbReference type="EMBL" id="KGJ63894.1"/>
    </source>
</evidence>
<dbReference type="EMBL" id="ADOU02000008">
    <property type="protein sequence ID" value="KGJ63894.1"/>
    <property type="molecule type" value="Genomic_DNA"/>
</dbReference>
<dbReference type="AlphaFoldDB" id="A0A837C3G1"/>
<name>A0A837C3G1_9BRAD</name>